<feature type="transmembrane region" description="Helical" evidence="2">
    <location>
        <begin position="116"/>
        <end position="136"/>
    </location>
</feature>
<feature type="transmembrane region" description="Helical" evidence="2">
    <location>
        <begin position="304"/>
        <end position="325"/>
    </location>
</feature>
<accession>A0AAD7Y3C0</accession>
<feature type="compositionally biased region" description="Low complexity" evidence="1">
    <location>
        <begin position="384"/>
        <end position="405"/>
    </location>
</feature>
<dbReference type="InterPro" id="IPR044926">
    <property type="entry name" value="RGS_subdomain_2"/>
</dbReference>
<evidence type="ECO:0000256" key="2">
    <source>
        <dbReference type="SAM" id="Phobius"/>
    </source>
</evidence>
<feature type="transmembrane region" description="Helical" evidence="2">
    <location>
        <begin position="267"/>
        <end position="292"/>
    </location>
</feature>
<evidence type="ECO:0000256" key="1">
    <source>
        <dbReference type="SAM" id="MobiDB-lite"/>
    </source>
</evidence>
<keyword evidence="2" id="KW-1133">Transmembrane helix</keyword>
<feature type="transmembrane region" description="Helical" evidence="2">
    <location>
        <begin position="148"/>
        <end position="166"/>
    </location>
</feature>
<dbReference type="SUPFAM" id="SSF48097">
    <property type="entry name" value="Regulator of G-protein signaling, RGS"/>
    <property type="match status" value="1"/>
</dbReference>
<sequence>MTDAFSPSWNCNNEDELREHFGRNLTAAYEHCMLDSRMIHAARVYFSIGIVYAVFVVFSTIMFVVFATSGIERPYYQYAMLSATTAPSTTSNRKRRRLQRMKLLHRWKRNSLRKRSIFGTTLGAVGNLVFCTTVFMSQAFYTDSACEVYLWGVCIGFYTWFFAFFWRAYRLWFLIRLNDLKARFGGDVLISSSGASVTSNHSDGSCSPSLHDDKDYKWFMKNKDGHLLNVSRPLAVYLLFLMVIVVVCAVIEARGFRTNVMECEGAWGIYVVISFTAFFLVLVAPITAFCLRKYKDSYGIRNEIMVDIAVGIPCFVLTIVWYEVFGDPIVTPWGEYFKTYFAPRNWLIFFILASHIMSIVIPLLRLSSRWHHIHHGKTHSFDGSSQPPSLASSSSNLQDTANNDNNTDERNNTRRSIRRRHRITRLRQTPETLEYLLESPDTNEELMRIAIQDFDSENVVFYKHYLKLVDKLHKSVLCKRHRSLSFSNVADTSVPPLHRPSFTRMSSNATLVVPPQRAHYRDNNNNNDELSVPAGGPNNPMITIVPPPCIHTVNRLSGSSSKNKGSIKHGGSTLISTIAEDDGIYDMVIQDDDIAQEFVDLYRTYIIEDAPLQVNVSHRARKDLDDILLPRIRNTLNPQNVSTTWKIPWSSKQQHLHCAIDRATNNDELKRAPSLASSFSNKSNGSLISRLRLKWCPKSVFPPPLDYNNATVVDMSAIDPTSSAEREKSPPLHLTLGMFEPVRNEVFWNIFAGVFPKYVNEFNKVNA</sequence>
<comment type="caution">
    <text evidence="3">The sequence shown here is derived from an EMBL/GenBank/DDBJ whole genome shotgun (WGS) entry which is preliminary data.</text>
</comment>
<gene>
    <name evidence="3" type="ORF">O0I10_001190</name>
</gene>
<dbReference type="AlphaFoldDB" id="A0AAD7Y3C0"/>
<evidence type="ECO:0008006" key="5">
    <source>
        <dbReference type="Google" id="ProtNLM"/>
    </source>
</evidence>
<dbReference type="Gene3D" id="1.10.167.10">
    <property type="entry name" value="Regulator of G-protein Signalling 4, domain 2"/>
    <property type="match status" value="1"/>
</dbReference>
<name>A0AAD7Y3C0_9FUNG</name>
<reference evidence="3 4" key="1">
    <citation type="submission" date="2023-03" db="EMBL/GenBank/DDBJ databases">
        <title>Genome sequence of Lichtheimia ornata CBS 291.66.</title>
        <authorList>
            <person name="Mohabir J.T."/>
            <person name="Shea T.P."/>
            <person name="Kurbessoian T."/>
            <person name="Berby B."/>
            <person name="Fontaine J."/>
            <person name="Livny J."/>
            <person name="Gnirke A."/>
            <person name="Stajich J.E."/>
            <person name="Cuomo C.A."/>
        </authorList>
    </citation>
    <scope>NUCLEOTIDE SEQUENCE [LARGE SCALE GENOMIC DNA]</scope>
    <source>
        <strain evidence="3">CBS 291.66</strain>
    </source>
</reference>
<keyword evidence="2" id="KW-0812">Transmembrane</keyword>
<feature type="transmembrane region" description="Helical" evidence="2">
    <location>
        <begin position="44"/>
        <end position="69"/>
    </location>
</feature>
<dbReference type="RefSeq" id="XP_058347925.1">
    <property type="nucleotide sequence ID" value="XM_058481287.1"/>
</dbReference>
<feature type="region of interest" description="Disordered" evidence="1">
    <location>
        <begin position="378"/>
        <end position="423"/>
    </location>
</feature>
<dbReference type="EMBL" id="JARTCD010000003">
    <property type="protein sequence ID" value="KAJ8663013.1"/>
    <property type="molecule type" value="Genomic_DNA"/>
</dbReference>
<evidence type="ECO:0000313" key="4">
    <source>
        <dbReference type="Proteomes" id="UP001234581"/>
    </source>
</evidence>
<dbReference type="InterPro" id="IPR036305">
    <property type="entry name" value="RGS_sf"/>
</dbReference>
<dbReference type="GeneID" id="83208608"/>
<keyword evidence="2" id="KW-0472">Membrane</keyword>
<keyword evidence="4" id="KW-1185">Reference proteome</keyword>
<evidence type="ECO:0000313" key="3">
    <source>
        <dbReference type="EMBL" id="KAJ8663013.1"/>
    </source>
</evidence>
<feature type="compositionally biased region" description="Basic residues" evidence="1">
    <location>
        <begin position="413"/>
        <end position="423"/>
    </location>
</feature>
<dbReference type="Proteomes" id="UP001234581">
    <property type="component" value="Unassembled WGS sequence"/>
</dbReference>
<organism evidence="3 4">
    <name type="scientific">Lichtheimia ornata</name>
    <dbReference type="NCBI Taxonomy" id="688661"/>
    <lineage>
        <taxon>Eukaryota</taxon>
        <taxon>Fungi</taxon>
        <taxon>Fungi incertae sedis</taxon>
        <taxon>Mucoromycota</taxon>
        <taxon>Mucoromycotina</taxon>
        <taxon>Mucoromycetes</taxon>
        <taxon>Mucorales</taxon>
        <taxon>Lichtheimiaceae</taxon>
        <taxon>Lichtheimia</taxon>
    </lineage>
</organism>
<feature type="transmembrane region" description="Helical" evidence="2">
    <location>
        <begin position="234"/>
        <end position="255"/>
    </location>
</feature>
<protein>
    <recommendedName>
        <fullName evidence="5">RGS domain-containing protein</fullName>
    </recommendedName>
</protein>
<feature type="transmembrane region" description="Helical" evidence="2">
    <location>
        <begin position="345"/>
        <end position="364"/>
    </location>
</feature>
<proteinExistence type="predicted"/>